<organism evidence="1 2">
    <name type="scientific">Alistipes intestinihominis</name>
    <dbReference type="NCBI Taxonomy" id="3133172"/>
    <lineage>
        <taxon>Bacteria</taxon>
        <taxon>Pseudomonadati</taxon>
        <taxon>Bacteroidota</taxon>
        <taxon>Bacteroidia</taxon>
        <taxon>Bacteroidales</taxon>
        <taxon>Rikenellaceae</taxon>
        <taxon>Alistipes</taxon>
    </lineage>
</organism>
<sequence length="149" mass="17031">MENDYNLRQAQAFYRILEDAVGSLPADVRGRLYRPAAENCVKGAVLTELRRQFEECGCDLDRQYAKYGRSEYFFADVIEPGRVYEIGYPRCLCPQVEAGFVEAPTHCECSRQSILCVYRELIPGKSVRVETLRTVLAGDSECRFRVTVE</sequence>
<keyword evidence="2" id="KW-1185">Reference proteome</keyword>
<comment type="caution">
    <text evidence="1">The sequence shown here is derived from an EMBL/GenBank/DDBJ whole genome shotgun (WGS) entry which is preliminary data.</text>
</comment>
<dbReference type="Proteomes" id="UP001460202">
    <property type="component" value="Unassembled WGS sequence"/>
</dbReference>
<proteinExistence type="predicted"/>
<evidence type="ECO:0008006" key="3">
    <source>
        <dbReference type="Google" id="ProtNLM"/>
    </source>
</evidence>
<name>A0ABV1GU24_9BACT</name>
<evidence type="ECO:0000313" key="1">
    <source>
        <dbReference type="EMBL" id="MEQ2543716.1"/>
    </source>
</evidence>
<protein>
    <recommendedName>
        <fullName evidence="3">Metanogen output domain-containing protein</fullName>
    </recommendedName>
</protein>
<dbReference type="EMBL" id="JBBMFL010000002">
    <property type="protein sequence ID" value="MEQ2543716.1"/>
    <property type="molecule type" value="Genomic_DNA"/>
</dbReference>
<evidence type="ECO:0000313" key="2">
    <source>
        <dbReference type="Proteomes" id="UP001460202"/>
    </source>
</evidence>
<dbReference type="RefSeq" id="WP_302588750.1">
    <property type="nucleotide sequence ID" value="NZ_JBBMFL010000002.1"/>
</dbReference>
<gene>
    <name evidence="1" type="ORF">WMO46_01970</name>
</gene>
<accession>A0ABV1GU24</accession>
<reference evidence="1 2" key="1">
    <citation type="submission" date="2024-03" db="EMBL/GenBank/DDBJ databases">
        <title>Human intestinal bacterial collection.</title>
        <authorList>
            <person name="Pauvert C."/>
            <person name="Hitch T.C.A."/>
            <person name="Clavel T."/>
        </authorList>
    </citation>
    <scope>NUCLEOTIDE SEQUENCE [LARGE SCALE GENOMIC DNA]</scope>
    <source>
        <strain evidence="1 2">CLA-KB-H122</strain>
    </source>
</reference>